<dbReference type="GO" id="GO:0003677">
    <property type="term" value="F:DNA binding"/>
    <property type="evidence" value="ECO:0007669"/>
    <property type="project" value="UniProtKB-KW"/>
</dbReference>
<dbReference type="InterPro" id="IPR018356">
    <property type="entry name" value="Tscrpt_reg_HTH_DeoR_CS"/>
</dbReference>
<dbReference type="InterPro" id="IPR036390">
    <property type="entry name" value="WH_DNA-bd_sf"/>
</dbReference>
<organism evidence="8 9">
    <name type="scientific">Propioniciclava coleopterorum</name>
    <dbReference type="NCBI Taxonomy" id="2714937"/>
    <lineage>
        <taxon>Bacteria</taxon>
        <taxon>Bacillati</taxon>
        <taxon>Actinomycetota</taxon>
        <taxon>Actinomycetes</taxon>
        <taxon>Propionibacteriales</taxon>
        <taxon>Propionibacteriaceae</taxon>
        <taxon>Propioniciclava</taxon>
    </lineage>
</organism>
<evidence type="ECO:0000313" key="8">
    <source>
        <dbReference type="EMBL" id="QIK72538.1"/>
    </source>
</evidence>
<evidence type="ECO:0000313" key="9">
    <source>
        <dbReference type="Proteomes" id="UP000501058"/>
    </source>
</evidence>
<keyword evidence="5" id="KW-0804">Transcription</keyword>
<reference evidence="8 9" key="1">
    <citation type="submission" date="2020-03" db="EMBL/GenBank/DDBJ databases">
        <title>Propioniciclava sp. nov., isolated from Hydrophilus acuminatus.</title>
        <authorList>
            <person name="Hyun D.-W."/>
            <person name="Bae J.-W."/>
        </authorList>
    </citation>
    <scope>NUCLEOTIDE SEQUENCE [LARGE SCALE GENOMIC DNA]</scope>
    <source>
        <strain evidence="8 9">HDW11</strain>
    </source>
</reference>
<keyword evidence="9" id="KW-1185">Reference proteome</keyword>
<keyword evidence="2" id="KW-0678">Repressor</keyword>
<keyword evidence="4" id="KW-0238">DNA-binding</keyword>
<dbReference type="PANTHER" id="PTHR30363:SF4">
    <property type="entry name" value="GLYCEROL-3-PHOSPHATE REGULON REPRESSOR"/>
    <property type="match status" value="1"/>
</dbReference>
<keyword evidence="3" id="KW-0805">Transcription regulation</keyword>
<accession>A0A6G7Y7B4</accession>
<dbReference type="InterPro" id="IPR050313">
    <property type="entry name" value="Carb_Metab_HTH_regulators"/>
</dbReference>
<dbReference type="Pfam" id="PF08220">
    <property type="entry name" value="HTH_DeoR"/>
    <property type="match status" value="1"/>
</dbReference>
<dbReference type="InterPro" id="IPR037171">
    <property type="entry name" value="NagB/RpiA_transferase-like"/>
</dbReference>
<name>A0A6G7Y7B4_9ACTN</name>
<dbReference type="PROSITE" id="PS51000">
    <property type="entry name" value="HTH_DEOR_2"/>
    <property type="match status" value="1"/>
</dbReference>
<dbReference type="PANTHER" id="PTHR30363">
    <property type="entry name" value="HTH-TYPE TRANSCRIPTIONAL REGULATOR SRLR-RELATED"/>
    <property type="match status" value="1"/>
</dbReference>
<dbReference type="PROSITE" id="PS00894">
    <property type="entry name" value="HTH_DEOR_1"/>
    <property type="match status" value="1"/>
</dbReference>
<dbReference type="Gene3D" id="1.10.10.10">
    <property type="entry name" value="Winged helix-like DNA-binding domain superfamily/Winged helix DNA-binding domain"/>
    <property type="match status" value="1"/>
</dbReference>
<evidence type="ECO:0000256" key="5">
    <source>
        <dbReference type="ARBA" id="ARBA00023163"/>
    </source>
</evidence>
<dbReference type="SMART" id="SM01134">
    <property type="entry name" value="DeoRC"/>
    <property type="match status" value="1"/>
</dbReference>
<protein>
    <recommendedName>
        <fullName evidence="1">Lactose phosphotransferase system repressor</fullName>
    </recommendedName>
</protein>
<dbReference type="SMART" id="SM00420">
    <property type="entry name" value="HTH_DEOR"/>
    <property type="match status" value="1"/>
</dbReference>
<dbReference type="PRINTS" id="PR00037">
    <property type="entry name" value="HTHLACR"/>
</dbReference>
<evidence type="ECO:0000256" key="4">
    <source>
        <dbReference type="ARBA" id="ARBA00023125"/>
    </source>
</evidence>
<dbReference type="RefSeq" id="WP_166233612.1">
    <property type="nucleotide sequence ID" value="NZ_CP049865.1"/>
</dbReference>
<evidence type="ECO:0000256" key="6">
    <source>
        <dbReference type="ARBA" id="ARBA00024937"/>
    </source>
</evidence>
<feature type="domain" description="HTH deoR-type" evidence="7">
    <location>
        <begin position="2"/>
        <end position="57"/>
    </location>
</feature>
<evidence type="ECO:0000259" key="7">
    <source>
        <dbReference type="PROSITE" id="PS51000"/>
    </source>
</evidence>
<gene>
    <name evidence="8" type="ORF">G7070_09970</name>
</gene>
<dbReference type="SUPFAM" id="SSF46785">
    <property type="entry name" value="Winged helix' DNA-binding domain"/>
    <property type="match status" value="1"/>
</dbReference>
<dbReference type="EMBL" id="CP049865">
    <property type="protein sequence ID" value="QIK72538.1"/>
    <property type="molecule type" value="Genomic_DNA"/>
</dbReference>
<dbReference type="AlphaFoldDB" id="A0A6G7Y7B4"/>
<dbReference type="KEGG" id="prv:G7070_09970"/>
<dbReference type="Proteomes" id="UP000501058">
    <property type="component" value="Chromosome"/>
</dbReference>
<dbReference type="GO" id="GO:0003700">
    <property type="term" value="F:DNA-binding transcription factor activity"/>
    <property type="evidence" value="ECO:0007669"/>
    <property type="project" value="InterPro"/>
</dbReference>
<dbReference type="InterPro" id="IPR036388">
    <property type="entry name" value="WH-like_DNA-bd_sf"/>
</dbReference>
<dbReference type="InterPro" id="IPR014036">
    <property type="entry name" value="DeoR-like_C"/>
</dbReference>
<evidence type="ECO:0000256" key="1">
    <source>
        <dbReference type="ARBA" id="ARBA00021390"/>
    </source>
</evidence>
<dbReference type="SUPFAM" id="SSF100950">
    <property type="entry name" value="NagB/RpiA/CoA transferase-like"/>
    <property type="match status" value="1"/>
</dbReference>
<sequence length="271" mass="28344">MQRSSRHKVIIRAIGHQPVSVEALSELTGASGVTIRRDLADLEGRGLLRRIHGGAVRVHQRGTPMPHHVRAAEEHDLKAAIARVAAALVEPDQSIILDNGTTTVAVAHELRGRPLTALCLSLHTAVVLGTDPACQVVTPGGPLLPDTLAAGAAASIDAIRNVRADLAFIGACAASPTHGLTTTTWEDARIKREMRAAANRVVLLATGTKLTRTSSFRFADLDDLDDLVTTPDAPAALLDGFRAAGVAVHIADPTVDAGAPRPHPDQPTGQG</sequence>
<dbReference type="Pfam" id="PF00455">
    <property type="entry name" value="DeoRC"/>
    <property type="match status" value="1"/>
</dbReference>
<evidence type="ECO:0000256" key="3">
    <source>
        <dbReference type="ARBA" id="ARBA00023015"/>
    </source>
</evidence>
<dbReference type="InterPro" id="IPR001034">
    <property type="entry name" value="DeoR_HTH"/>
</dbReference>
<proteinExistence type="predicted"/>
<evidence type="ECO:0000256" key="2">
    <source>
        <dbReference type="ARBA" id="ARBA00022491"/>
    </source>
</evidence>
<comment type="function">
    <text evidence="6">Repressor of the lactose catabolism operon. Galactose-6-phosphate is the inducer.</text>
</comment>